<dbReference type="EMBL" id="ML978123">
    <property type="protein sequence ID" value="KAF2101434.1"/>
    <property type="molecule type" value="Genomic_DNA"/>
</dbReference>
<dbReference type="Pfam" id="PF00581">
    <property type="entry name" value="Rhodanese"/>
    <property type="match status" value="1"/>
</dbReference>
<gene>
    <name evidence="2" type="ORF">NA57DRAFT_34937</name>
</gene>
<proteinExistence type="predicted"/>
<protein>
    <submittedName>
        <fullName evidence="2">Rhodanese-like protein</fullName>
    </submittedName>
</protein>
<dbReference type="PROSITE" id="PS50206">
    <property type="entry name" value="RHODANESE_3"/>
    <property type="match status" value="1"/>
</dbReference>
<keyword evidence="3" id="KW-1185">Reference proteome</keyword>
<reference evidence="2" key="1">
    <citation type="journal article" date="2020" name="Stud. Mycol.">
        <title>101 Dothideomycetes genomes: a test case for predicting lifestyles and emergence of pathogens.</title>
        <authorList>
            <person name="Haridas S."/>
            <person name="Albert R."/>
            <person name="Binder M."/>
            <person name="Bloem J."/>
            <person name="Labutti K."/>
            <person name="Salamov A."/>
            <person name="Andreopoulos B."/>
            <person name="Baker S."/>
            <person name="Barry K."/>
            <person name="Bills G."/>
            <person name="Bluhm B."/>
            <person name="Cannon C."/>
            <person name="Castanera R."/>
            <person name="Culley D."/>
            <person name="Daum C."/>
            <person name="Ezra D."/>
            <person name="Gonzalez J."/>
            <person name="Henrissat B."/>
            <person name="Kuo A."/>
            <person name="Liang C."/>
            <person name="Lipzen A."/>
            <person name="Lutzoni F."/>
            <person name="Magnuson J."/>
            <person name="Mondo S."/>
            <person name="Nolan M."/>
            <person name="Ohm R."/>
            <person name="Pangilinan J."/>
            <person name="Park H.-J."/>
            <person name="Ramirez L."/>
            <person name="Alfaro M."/>
            <person name="Sun H."/>
            <person name="Tritt A."/>
            <person name="Yoshinaga Y."/>
            <person name="Zwiers L.-H."/>
            <person name="Turgeon B."/>
            <person name="Goodwin S."/>
            <person name="Spatafora J."/>
            <person name="Crous P."/>
            <person name="Grigoriev I."/>
        </authorList>
    </citation>
    <scope>NUCLEOTIDE SEQUENCE</scope>
    <source>
        <strain evidence="2">CBS 133067</strain>
    </source>
</reference>
<dbReference type="InterPro" id="IPR036873">
    <property type="entry name" value="Rhodanese-like_dom_sf"/>
</dbReference>
<dbReference type="OrthoDB" id="566238at2759"/>
<dbReference type="PANTHER" id="PTHR44086">
    <property type="entry name" value="THIOSULFATE SULFURTRANSFERASE RDL2, MITOCHONDRIAL-RELATED"/>
    <property type="match status" value="1"/>
</dbReference>
<dbReference type="SMART" id="SM00450">
    <property type="entry name" value="RHOD"/>
    <property type="match status" value="1"/>
</dbReference>
<sequence>MAARRALFQLSSRTLAISAPKEPIRHSLRVLGKESTRCLRTATIAACRTSSQVQRIEQRRWHSTPSEVQKPKVYNFEDIQSLSSSPSPSRILIDVREPAELSASGTIPTAINIPVTSQPDALALPPDEFYDRFGFDKPSPEAEVVFYCKAGVRSSAAAQLALQNGYEKVGNYRGSWLDWEKRGGRKEAV</sequence>
<dbReference type="PANTHER" id="PTHR44086:SF10">
    <property type="entry name" value="THIOSULFATE SULFURTRANSFERASE_RHODANESE-LIKE DOMAIN-CONTAINING PROTEIN 3"/>
    <property type="match status" value="1"/>
</dbReference>
<dbReference type="CDD" id="cd01519">
    <property type="entry name" value="RHOD_HSP67B2"/>
    <property type="match status" value="1"/>
</dbReference>
<dbReference type="Proteomes" id="UP000799772">
    <property type="component" value="Unassembled WGS sequence"/>
</dbReference>
<feature type="domain" description="Rhodanese" evidence="1">
    <location>
        <begin position="86"/>
        <end position="188"/>
    </location>
</feature>
<dbReference type="GO" id="GO:0005739">
    <property type="term" value="C:mitochondrion"/>
    <property type="evidence" value="ECO:0007669"/>
    <property type="project" value="TreeGrafter"/>
</dbReference>
<evidence type="ECO:0000313" key="2">
    <source>
        <dbReference type="EMBL" id="KAF2101434.1"/>
    </source>
</evidence>
<name>A0A9P4IL67_9PEZI</name>
<dbReference type="SUPFAM" id="SSF52821">
    <property type="entry name" value="Rhodanese/Cell cycle control phosphatase"/>
    <property type="match status" value="1"/>
</dbReference>
<organism evidence="2 3">
    <name type="scientific">Rhizodiscina lignyota</name>
    <dbReference type="NCBI Taxonomy" id="1504668"/>
    <lineage>
        <taxon>Eukaryota</taxon>
        <taxon>Fungi</taxon>
        <taxon>Dikarya</taxon>
        <taxon>Ascomycota</taxon>
        <taxon>Pezizomycotina</taxon>
        <taxon>Dothideomycetes</taxon>
        <taxon>Pleosporomycetidae</taxon>
        <taxon>Aulographales</taxon>
        <taxon>Rhizodiscinaceae</taxon>
        <taxon>Rhizodiscina</taxon>
    </lineage>
</organism>
<evidence type="ECO:0000313" key="3">
    <source>
        <dbReference type="Proteomes" id="UP000799772"/>
    </source>
</evidence>
<dbReference type="Gene3D" id="3.40.250.10">
    <property type="entry name" value="Rhodanese-like domain"/>
    <property type="match status" value="1"/>
</dbReference>
<dbReference type="GO" id="GO:0004792">
    <property type="term" value="F:thiosulfate-cyanide sulfurtransferase activity"/>
    <property type="evidence" value="ECO:0007669"/>
    <property type="project" value="TreeGrafter"/>
</dbReference>
<dbReference type="InterPro" id="IPR001763">
    <property type="entry name" value="Rhodanese-like_dom"/>
</dbReference>
<evidence type="ECO:0000259" key="1">
    <source>
        <dbReference type="PROSITE" id="PS50206"/>
    </source>
</evidence>
<accession>A0A9P4IL67</accession>
<dbReference type="AlphaFoldDB" id="A0A9P4IL67"/>
<comment type="caution">
    <text evidence="2">The sequence shown here is derived from an EMBL/GenBank/DDBJ whole genome shotgun (WGS) entry which is preliminary data.</text>
</comment>